<proteinExistence type="predicted"/>
<gene>
    <name evidence="1" type="ORF">GWI33_020346</name>
</gene>
<dbReference type="Proteomes" id="UP000625711">
    <property type="component" value="Unassembled WGS sequence"/>
</dbReference>
<evidence type="ECO:0000313" key="1">
    <source>
        <dbReference type="EMBL" id="KAF7266318.1"/>
    </source>
</evidence>
<sequence>MLDSSFGRKAVPTSGDVLNWSFPIRTDTVPSAWILMEFEKGNVRDHPVMSSSPLPPRLRIRYPKLYADKLPGRKVSCFFLFVGRTGDRIVGRGTFSFGELKNRIYKSRLSANVSLHVHHYCFYFSLYAPLG</sequence>
<organism evidence="1 2">
    <name type="scientific">Rhynchophorus ferrugineus</name>
    <name type="common">Red palm weevil</name>
    <name type="synonym">Curculio ferrugineus</name>
    <dbReference type="NCBI Taxonomy" id="354439"/>
    <lineage>
        <taxon>Eukaryota</taxon>
        <taxon>Metazoa</taxon>
        <taxon>Ecdysozoa</taxon>
        <taxon>Arthropoda</taxon>
        <taxon>Hexapoda</taxon>
        <taxon>Insecta</taxon>
        <taxon>Pterygota</taxon>
        <taxon>Neoptera</taxon>
        <taxon>Endopterygota</taxon>
        <taxon>Coleoptera</taxon>
        <taxon>Polyphaga</taxon>
        <taxon>Cucujiformia</taxon>
        <taxon>Curculionidae</taxon>
        <taxon>Dryophthorinae</taxon>
        <taxon>Rhynchophorus</taxon>
    </lineage>
</organism>
<accession>A0A834HRB2</accession>
<comment type="caution">
    <text evidence="1">The sequence shown here is derived from an EMBL/GenBank/DDBJ whole genome shotgun (WGS) entry which is preliminary data.</text>
</comment>
<name>A0A834HRB2_RHYFE</name>
<protein>
    <submittedName>
        <fullName evidence="1">Uncharacterized protein</fullName>
    </submittedName>
</protein>
<reference evidence="1" key="1">
    <citation type="submission" date="2020-08" db="EMBL/GenBank/DDBJ databases">
        <title>Genome sequencing and assembly of the red palm weevil Rhynchophorus ferrugineus.</title>
        <authorList>
            <person name="Dias G.B."/>
            <person name="Bergman C.M."/>
            <person name="Manee M."/>
        </authorList>
    </citation>
    <scope>NUCLEOTIDE SEQUENCE</scope>
    <source>
        <strain evidence="1">AA-2017</strain>
        <tissue evidence="1">Whole larva</tissue>
    </source>
</reference>
<dbReference type="EMBL" id="JAACXV010014549">
    <property type="protein sequence ID" value="KAF7266318.1"/>
    <property type="molecule type" value="Genomic_DNA"/>
</dbReference>
<evidence type="ECO:0000313" key="2">
    <source>
        <dbReference type="Proteomes" id="UP000625711"/>
    </source>
</evidence>
<dbReference type="AlphaFoldDB" id="A0A834HRB2"/>
<keyword evidence="2" id="KW-1185">Reference proteome</keyword>